<accession>X7ZBV4</accession>
<dbReference type="AlphaFoldDB" id="X7ZBV4"/>
<sequence length="59" mass="6490">MRRKVERRSHELAIPSLHVEHASLRATTSWKPAGFYFPARVSSSIQSVAATHGTGEDAT</sequence>
<dbReference type="EMBL" id="JAOB01000080">
    <property type="protein sequence ID" value="EUA16075.1"/>
    <property type="molecule type" value="Genomic_DNA"/>
</dbReference>
<evidence type="ECO:0000313" key="1">
    <source>
        <dbReference type="EMBL" id="EUA16075.1"/>
    </source>
</evidence>
<gene>
    <name evidence="1" type="ORF">I553_1050</name>
</gene>
<proteinExistence type="predicted"/>
<protein>
    <submittedName>
        <fullName evidence="1">Uncharacterized protein</fullName>
    </submittedName>
</protein>
<organism evidence="1">
    <name type="scientific">Mycobacterium xenopi 4042</name>
    <dbReference type="NCBI Taxonomy" id="1299334"/>
    <lineage>
        <taxon>Bacteria</taxon>
        <taxon>Bacillati</taxon>
        <taxon>Actinomycetota</taxon>
        <taxon>Actinomycetes</taxon>
        <taxon>Mycobacteriales</taxon>
        <taxon>Mycobacteriaceae</taxon>
        <taxon>Mycobacterium</taxon>
    </lineage>
</organism>
<reference evidence="1" key="1">
    <citation type="submission" date="2014-01" db="EMBL/GenBank/DDBJ databases">
        <authorList>
            <person name="Brown-Elliot B."/>
            <person name="Wallace R."/>
            <person name="Lenaerts A."/>
            <person name="Ordway D."/>
            <person name="DeGroote M.A."/>
            <person name="Parker T."/>
            <person name="Sizemore C."/>
            <person name="Tallon L.J."/>
            <person name="Sadzewicz L.K."/>
            <person name="Sengamalay N."/>
            <person name="Fraser C.M."/>
            <person name="Hine E."/>
            <person name="Shefchek K.A."/>
            <person name="Das S.P."/>
            <person name="Tettelin H."/>
        </authorList>
    </citation>
    <scope>NUCLEOTIDE SEQUENCE [LARGE SCALE GENOMIC DNA]</scope>
    <source>
        <strain evidence="1">4042</strain>
    </source>
</reference>
<name>X7ZBV4_MYCXE</name>
<comment type="caution">
    <text evidence="1">The sequence shown here is derived from an EMBL/GenBank/DDBJ whole genome shotgun (WGS) entry which is preliminary data.</text>
</comment>